<reference evidence="2 3" key="1">
    <citation type="submission" date="2022-10" db="EMBL/GenBank/DDBJ databases">
        <title>Draft genome assembly of moderately radiation resistant bacterium Metabacillus halosaccharovorans.</title>
        <authorList>
            <person name="Pal S."/>
            <person name="Gopinathan A."/>
        </authorList>
    </citation>
    <scope>NUCLEOTIDE SEQUENCE [LARGE SCALE GENOMIC DNA]</scope>
    <source>
        <strain evidence="2 3">VITHBRA001</strain>
    </source>
</reference>
<dbReference type="RefSeq" id="WP_264141608.1">
    <property type="nucleotide sequence ID" value="NZ_JAOYEY010000023.1"/>
</dbReference>
<evidence type="ECO:0000313" key="3">
    <source>
        <dbReference type="Proteomes" id="UP001526147"/>
    </source>
</evidence>
<protein>
    <submittedName>
        <fullName evidence="2">Helix-turn-helix transcriptional regulator</fullName>
    </submittedName>
</protein>
<proteinExistence type="predicted"/>
<comment type="caution">
    <text evidence="2">The sequence shown here is derived from an EMBL/GenBank/DDBJ whole genome shotgun (WGS) entry which is preliminary data.</text>
</comment>
<dbReference type="Gene3D" id="1.10.260.40">
    <property type="entry name" value="lambda repressor-like DNA-binding domains"/>
    <property type="match status" value="1"/>
</dbReference>
<feature type="domain" description="HTH cro/C1-type" evidence="1">
    <location>
        <begin position="17"/>
        <end position="65"/>
    </location>
</feature>
<keyword evidence="3" id="KW-1185">Reference proteome</keyword>
<dbReference type="SUPFAM" id="SSF47413">
    <property type="entry name" value="lambda repressor-like DNA-binding domains"/>
    <property type="match status" value="1"/>
</dbReference>
<name>A0ABT3DCA9_9BACI</name>
<sequence>MFGLGKPRSKFGKWVDKMGLTQNDIAKSAKVGRQTVSNICSDKNYVPKISTWTKIEKALKSLGYKVKRDDFFDM</sequence>
<dbReference type="InterPro" id="IPR001387">
    <property type="entry name" value="Cro/C1-type_HTH"/>
</dbReference>
<dbReference type="Pfam" id="PF01381">
    <property type="entry name" value="HTH_3"/>
    <property type="match status" value="1"/>
</dbReference>
<dbReference type="SMART" id="SM00530">
    <property type="entry name" value="HTH_XRE"/>
    <property type="match status" value="1"/>
</dbReference>
<dbReference type="Proteomes" id="UP001526147">
    <property type="component" value="Unassembled WGS sequence"/>
</dbReference>
<evidence type="ECO:0000313" key="2">
    <source>
        <dbReference type="EMBL" id="MCV9884688.1"/>
    </source>
</evidence>
<dbReference type="InterPro" id="IPR010982">
    <property type="entry name" value="Lambda_DNA-bd_dom_sf"/>
</dbReference>
<organism evidence="2 3">
    <name type="scientific">Metabacillus halosaccharovorans</name>
    <dbReference type="NCBI Taxonomy" id="930124"/>
    <lineage>
        <taxon>Bacteria</taxon>
        <taxon>Bacillati</taxon>
        <taxon>Bacillota</taxon>
        <taxon>Bacilli</taxon>
        <taxon>Bacillales</taxon>
        <taxon>Bacillaceae</taxon>
        <taxon>Metabacillus</taxon>
    </lineage>
</organism>
<accession>A0ABT3DCA9</accession>
<dbReference type="PROSITE" id="PS50943">
    <property type="entry name" value="HTH_CROC1"/>
    <property type="match status" value="1"/>
</dbReference>
<evidence type="ECO:0000259" key="1">
    <source>
        <dbReference type="PROSITE" id="PS50943"/>
    </source>
</evidence>
<dbReference type="EMBL" id="JAOYEY010000023">
    <property type="protein sequence ID" value="MCV9884688.1"/>
    <property type="molecule type" value="Genomic_DNA"/>
</dbReference>
<gene>
    <name evidence="2" type="ORF">OIH86_03405</name>
</gene>
<dbReference type="CDD" id="cd00093">
    <property type="entry name" value="HTH_XRE"/>
    <property type="match status" value="1"/>
</dbReference>